<keyword evidence="3 9" id="KW-0436">Ligase</keyword>
<dbReference type="InterPro" id="IPR008909">
    <property type="entry name" value="DALR_anticod-bd"/>
</dbReference>
<dbReference type="InterPro" id="IPR005148">
    <property type="entry name" value="Arg-tRNA-synth_N"/>
</dbReference>
<dbReference type="PROSITE" id="PS00178">
    <property type="entry name" value="AA_TRNA_LIGASE_I"/>
    <property type="match status" value="1"/>
</dbReference>
<proteinExistence type="inferred from homology"/>
<dbReference type="HAMAP" id="MF_00123">
    <property type="entry name" value="Arg_tRNA_synth"/>
    <property type="match status" value="1"/>
</dbReference>
<dbReference type="InterPro" id="IPR001412">
    <property type="entry name" value="aa-tRNA-synth_I_CS"/>
</dbReference>
<dbReference type="GO" id="GO:0005524">
    <property type="term" value="F:ATP binding"/>
    <property type="evidence" value="ECO:0007669"/>
    <property type="project" value="UniProtKB-UniRule"/>
</dbReference>
<dbReference type="GO" id="GO:0005737">
    <property type="term" value="C:cytoplasm"/>
    <property type="evidence" value="ECO:0007669"/>
    <property type="project" value="UniProtKB-SubCell"/>
</dbReference>
<evidence type="ECO:0000313" key="14">
    <source>
        <dbReference type="EMBL" id="KIO47333.1"/>
    </source>
</evidence>
<dbReference type="InterPro" id="IPR036695">
    <property type="entry name" value="Arg-tRNA-synth_N_sf"/>
</dbReference>
<evidence type="ECO:0000256" key="2">
    <source>
        <dbReference type="ARBA" id="ARBA00022490"/>
    </source>
</evidence>
<keyword evidence="6 9" id="KW-0648">Protein biosynthesis</keyword>
<evidence type="ECO:0000259" key="11">
    <source>
        <dbReference type="SMART" id="SM00836"/>
    </source>
</evidence>
<dbReference type="InterPro" id="IPR035684">
    <property type="entry name" value="ArgRS_core"/>
</dbReference>
<feature type="domain" description="DALR anticodon binding" evidence="11">
    <location>
        <begin position="477"/>
        <end position="595"/>
    </location>
</feature>
<evidence type="ECO:0000256" key="3">
    <source>
        <dbReference type="ARBA" id="ARBA00022598"/>
    </source>
</evidence>
<dbReference type="PRINTS" id="PR01038">
    <property type="entry name" value="TRNASYNTHARG"/>
</dbReference>
<dbReference type="Pfam" id="PF00750">
    <property type="entry name" value="tRNA-synt_1d"/>
    <property type="match status" value="1"/>
</dbReference>
<evidence type="ECO:0000259" key="12">
    <source>
        <dbReference type="SMART" id="SM01016"/>
    </source>
</evidence>
<dbReference type="RefSeq" id="WP_041502231.1">
    <property type="nucleotide sequence ID" value="NZ_JPIT01000007.1"/>
</dbReference>
<evidence type="ECO:0000256" key="6">
    <source>
        <dbReference type="ARBA" id="ARBA00022917"/>
    </source>
</evidence>
<evidence type="ECO:0000313" key="15">
    <source>
        <dbReference type="Proteomes" id="UP000031937"/>
    </source>
</evidence>
<dbReference type="SUPFAM" id="SSF55190">
    <property type="entry name" value="Arginyl-tRNA synthetase (ArgRS), N-terminal 'additional' domain"/>
    <property type="match status" value="1"/>
</dbReference>
<dbReference type="EMBL" id="JPIT01000007">
    <property type="protein sequence ID" value="KIO47333.1"/>
    <property type="molecule type" value="Genomic_DNA"/>
</dbReference>
<evidence type="ECO:0000256" key="10">
    <source>
        <dbReference type="RuleBase" id="RU363038"/>
    </source>
</evidence>
<dbReference type="GO" id="GO:0004814">
    <property type="term" value="F:arginine-tRNA ligase activity"/>
    <property type="evidence" value="ECO:0007669"/>
    <property type="project" value="UniProtKB-UniRule"/>
</dbReference>
<dbReference type="Proteomes" id="UP000031980">
    <property type="component" value="Unassembled WGS sequence"/>
</dbReference>
<dbReference type="Gene3D" id="3.30.1360.70">
    <property type="entry name" value="Arginyl tRNA synthetase N-terminal domain"/>
    <property type="match status" value="1"/>
</dbReference>
<comment type="subcellular location">
    <subcellularLocation>
        <location evidence="9">Cytoplasm</location>
    </subcellularLocation>
</comment>
<evidence type="ECO:0000313" key="13">
    <source>
        <dbReference type="EMBL" id="KIO44006.1"/>
    </source>
</evidence>
<dbReference type="Gene3D" id="1.10.730.10">
    <property type="entry name" value="Isoleucyl-tRNA Synthetase, Domain 1"/>
    <property type="match status" value="1"/>
</dbReference>
<dbReference type="EMBL" id="JPIU01000040">
    <property type="protein sequence ID" value="KIO44006.1"/>
    <property type="molecule type" value="Genomic_DNA"/>
</dbReference>
<dbReference type="SMART" id="SM01016">
    <property type="entry name" value="Arg_tRNA_synt_N"/>
    <property type="match status" value="1"/>
</dbReference>
<comment type="caution">
    <text evidence="13">The sequence shown here is derived from an EMBL/GenBank/DDBJ whole genome shotgun (WGS) entry which is preliminary data.</text>
</comment>
<reference evidence="14 15" key="2">
    <citation type="submission" date="2014-07" db="EMBL/GenBank/DDBJ databases">
        <title>Porphyromonadaceae bacterium OUH 334697 = ATCC BAA-2682 = DSM 28341 draft genome.</title>
        <authorList>
            <person name="Sydenham T.V."/>
            <person name="Hasman H."/>
            <person name="Justesen U.S."/>
        </authorList>
    </citation>
    <scope>NUCLEOTIDE SEQUENCE [LARGE SCALE GENOMIC DNA]</scope>
    <source>
        <strain evidence="14 15">OUH 334697</strain>
    </source>
</reference>
<evidence type="ECO:0000256" key="7">
    <source>
        <dbReference type="ARBA" id="ARBA00023146"/>
    </source>
</evidence>
<dbReference type="NCBIfam" id="TIGR00456">
    <property type="entry name" value="argS"/>
    <property type="match status" value="1"/>
</dbReference>
<dbReference type="Proteomes" id="UP000031937">
    <property type="component" value="Unassembled WGS sequence"/>
</dbReference>
<organism evidence="13 16">
    <name type="scientific">Sanguibacteroides justesenii</name>
    <dbReference type="NCBI Taxonomy" id="1547597"/>
    <lineage>
        <taxon>Bacteria</taxon>
        <taxon>Pseudomonadati</taxon>
        <taxon>Bacteroidota</taxon>
        <taxon>Bacteroidia</taxon>
        <taxon>Bacteroidales</taxon>
        <taxon>Porphyromonadaceae</taxon>
        <taxon>Sanguibacteroides</taxon>
    </lineage>
</organism>
<dbReference type="OrthoDB" id="9805987at2"/>
<name>A0A0C3RCZ5_9PORP</name>
<dbReference type="SMART" id="SM00836">
    <property type="entry name" value="DALR_1"/>
    <property type="match status" value="1"/>
</dbReference>
<keyword evidence="4 9" id="KW-0547">Nucleotide-binding</keyword>
<keyword evidence="5 9" id="KW-0067">ATP-binding</keyword>
<keyword evidence="7 9" id="KW-0030">Aminoacyl-tRNA synthetase</keyword>
<feature type="domain" description="Arginyl tRNA synthetase N-terminal" evidence="12">
    <location>
        <begin position="5"/>
        <end position="88"/>
    </location>
</feature>
<dbReference type="EC" id="6.1.1.19" evidence="9"/>
<dbReference type="SUPFAM" id="SSF52374">
    <property type="entry name" value="Nucleotidylyl transferase"/>
    <property type="match status" value="1"/>
</dbReference>
<feature type="short sequence motif" description="'HIGH' region" evidence="9">
    <location>
        <begin position="124"/>
        <end position="134"/>
    </location>
</feature>
<comment type="subunit">
    <text evidence="9">Monomer.</text>
</comment>
<dbReference type="InterPro" id="IPR001278">
    <property type="entry name" value="Arg-tRNA-ligase"/>
</dbReference>
<dbReference type="InterPro" id="IPR009080">
    <property type="entry name" value="tRNAsynth_Ia_anticodon-bd"/>
</dbReference>
<evidence type="ECO:0000256" key="1">
    <source>
        <dbReference type="ARBA" id="ARBA00005594"/>
    </source>
</evidence>
<comment type="catalytic activity">
    <reaction evidence="8 9">
        <text>tRNA(Arg) + L-arginine + ATP = L-arginyl-tRNA(Arg) + AMP + diphosphate</text>
        <dbReference type="Rhea" id="RHEA:20301"/>
        <dbReference type="Rhea" id="RHEA-COMP:9658"/>
        <dbReference type="Rhea" id="RHEA-COMP:9673"/>
        <dbReference type="ChEBI" id="CHEBI:30616"/>
        <dbReference type="ChEBI" id="CHEBI:32682"/>
        <dbReference type="ChEBI" id="CHEBI:33019"/>
        <dbReference type="ChEBI" id="CHEBI:78442"/>
        <dbReference type="ChEBI" id="CHEBI:78513"/>
        <dbReference type="ChEBI" id="CHEBI:456215"/>
        <dbReference type="EC" id="6.1.1.19"/>
    </reaction>
</comment>
<dbReference type="PANTHER" id="PTHR11956:SF5">
    <property type="entry name" value="ARGININE--TRNA LIGASE, CYTOPLASMIC"/>
    <property type="match status" value="1"/>
</dbReference>
<evidence type="ECO:0000256" key="4">
    <source>
        <dbReference type="ARBA" id="ARBA00022741"/>
    </source>
</evidence>
<evidence type="ECO:0000256" key="8">
    <source>
        <dbReference type="ARBA" id="ARBA00049339"/>
    </source>
</evidence>
<accession>A0A0C3RCZ5</accession>
<gene>
    <name evidence="9" type="primary">argS</name>
    <name evidence="13" type="ORF">BA92_11495</name>
    <name evidence="14" type="ORF">IE90_01755</name>
</gene>
<dbReference type="Pfam" id="PF05746">
    <property type="entry name" value="DALR_1"/>
    <property type="match status" value="1"/>
</dbReference>
<dbReference type="Gene3D" id="3.40.50.620">
    <property type="entry name" value="HUPs"/>
    <property type="match status" value="1"/>
</dbReference>
<keyword evidence="16" id="KW-1185">Reference proteome</keyword>
<dbReference type="InterPro" id="IPR014729">
    <property type="entry name" value="Rossmann-like_a/b/a_fold"/>
</dbReference>
<dbReference type="FunFam" id="3.40.50.620:FF:000125">
    <property type="entry name" value="Arginine--tRNA ligase"/>
    <property type="match status" value="1"/>
</dbReference>
<protein>
    <recommendedName>
        <fullName evidence="9">Arginine--tRNA ligase</fullName>
        <ecNumber evidence="9">6.1.1.19</ecNumber>
    </recommendedName>
    <alternativeName>
        <fullName evidence="9">Arginyl-tRNA synthetase</fullName>
        <shortName evidence="9">ArgRS</shortName>
    </alternativeName>
</protein>
<dbReference type="PANTHER" id="PTHR11956">
    <property type="entry name" value="ARGINYL-TRNA SYNTHETASE"/>
    <property type="match status" value="1"/>
</dbReference>
<dbReference type="AlphaFoldDB" id="A0A0C3RCZ5"/>
<dbReference type="SUPFAM" id="SSF47323">
    <property type="entry name" value="Anticodon-binding domain of a subclass of class I aminoacyl-tRNA synthetases"/>
    <property type="match status" value="1"/>
</dbReference>
<dbReference type="Pfam" id="PF03485">
    <property type="entry name" value="Arg_tRNA_synt_N"/>
    <property type="match status" value="1"/>
</dbReference>
<reference evidence="13 16" key="1">
    <citation type="submission" date="2014-07" db="EMBL/GenBank/DDBJ databases">
        <title>Porphyromonadaceae bacterium OUH 308042 = ATCC BAA-2681 = DSM 28342 draft genome.</title>
        <authorList>
            <person name="Sydenham T.V."/>
            <person name="Hasman H."/>
            <person name="Justensen U.S."/>
        </authorList>
    </citation>
    <scope>NUCLEOTIDE SEQUENCE [LARGE SCALE GENOMIC DNA]</scope>
    <source>
        <strain evidence="13 16">OUH 308042</strain>
    </source>
</reference>
<evidence type="ECO:0000256" key="9">
    <source>
        <dbReference type="HAMAP-Rule" id="MF_00123"/>
    </source>
</evidence>
<evidence type="ECO:0000256" key="5">
    <source>
        <dbReference type="ARBA" id="ARBA00022840"/>
    </source>
</evidence>
<dbReference type="GO" id="GO:0006420">
    <property type="term" value="P:arginyl-tRNA aminoacylation"/>
    <property type="evidence" value="ECO:0007669"/>
    <property type="project" value="UniProtKB-UniRule"/>
</dbReference>
<keyword evidence="2 9" id="KW-0963">Cytoplasm</keyword>
<sequence>MTIEKMLTRQVLEAVKACYGVELTAKDIQLQETRKEFAGDLTVVVFPFTRYSRKSPEETAKELGEYLKQNIEEVKEYNVIKGFLNVTISSAYWLEVLNEVAEEKRFGYLKEKSGKTIMIEYSSPNTNKPLHLGHIRNNLLGWSVSEIQKANGHEVIMANLVNDRGIHICKSMIAWKKFANGATPESTGTKGDHFVGDYYVRFDKEYKAQIKELVGKGMSEEEAKKNAPILLEAQEMLRRWEAGDDETVALWRMMNDWVLKGFDETYQLMGISFDKIYFESETYKKGRDLVLKGLADGVLYQKETGSIWADLTGDGLDHKLLLRDDGTSVYMTQDIGTAYDRFNEFNIDQEIYVVGNEQNYHFQVLSLICKKLGFEWADKIKHLSYGMVELPEGKMKSREGTVVDADDLIAEMIHTARVTSEELGKLEGYSREEAEEVYRKVALGALKYFILKVDPKKTMMFNPKESIDFNGNTGPFIQYTYTRIKSVLRKAAEAGITVEPGDIHTPLTEKEQNLIKLIAKLPSVVKEAGDNYSPAVLGNYAYELAKEFNQFYHDYSILKEDNVAVRNIRLLLARQCSEAIKSAMGMLGIEMPERM</sequence>
<comment type="similarity">
    <text evidence="1 9 10">Belongs to the class-I aminoacyl-tRNA synthetase family.</text>
</comment>
<evidence type="ECO:0000313" key="16">
    <source>
        <dbReference type="Proteomes" id="UP000031980"/>
    </source>
</evidence>